<dbReference type="InterPro" id="IPR003018">
    <property type="entry name" value="GAF"/>
</dbReference>
<dbReference type="InterPro" id="IPR029016">
    <property type="entry name" value="GAF-like_dom_sf"/>
</dbReference>
<dbReference type="Pfam" id="PF01590">
    <property type="entry name" value="GAF"/>
    <property type="match status" value="1"/>
</dbReference>
<dbReference type="InterPro" id="IPR052016">
    <property type="entry name" value="Bact_Sigma-Reg"/>
</dbReference>
<evidence type="ECO:0000313" key="3">
    <source>
        <dbReference type="EMBL" id="MER7186665.1"/>
    </source>
</evidence>
<dbReference type="Proteomes" id="UP001474181">
    <property type="component" value="Unassembled WGS sequence"/>
</dbReference>
<dbReference type="SMART" id="SM00091">
    <property type="entry name" value="PAS"/>
    <property type="match status" value="1"/>
</dbReference>
<dbReference type="SUPFAM" id="SSF55785">
    <property type="entry name" value="PYP-like sensor domain (PAS domain)"/>
    <property type="match status" value="1"/>
</dbReference>
<dbReference type="Gene3D" id="3.60.40.10">
    <property type="entry name" value="PPM-type phosphatase domain"/>
    <property type="match status" value="1"/>
</dbReference>
<dbReference type="Pfam" id="PF08448">
    <property type="entry name" value="PAS_4"/>
    <property type="match status" value="1"/>
</dbReference>
<gene>
    <name evidence="3" type="ORF">ABT404_45615</name>
</gene>
<dbReference type="SMART" id="SM00331">
    <property type="entry name" value="PP2C_SIG"/>
    <property type="match status" value="1"/>
</dbReference>
<dbReference type="Pfam" id="PF07228">
    <property type="entry name" value="SpoIIE"/>
    <property type="match status" value="1"/>
</dbReference>
<dbReference type="InterPro" id="IPR013656">
    <property type="entry name" value="PAS_4"/>
</dbReference>
<organism evidence="3 4">
    <name type="scientific">Streptomyces hyaluromycini</name>
    <dbReference type="NCBI Taxonomy" id="1377993"/>
    <lineage>
        <taxon>Bacteria</taxon>
        <taxon>Bacillati</taxon>
        <taxon>Actinomycetota</taxon>
        <taxon>Actinomycetes</taxon>
        <taxon>Kitasatosporales</taxon>
        <taxon>Streptomycetaceae</taxon>
        <taxon>Streptomyces</taxon>
    </lineage>
</organism>
<dbReference type="InterPro" id="IPR001932">
    <property type="entry name" value="PPM-type_phosphatase-like_dom"/>
</dbReference>
<keyword evidence="1" id="KW-0378">Hydrolase</keyword>
<dbReference type="Gene3D" id="3.30.450.40">
    <property type="match status" value="1"/>
</dbReference>
<dbReference type="InterPro" id="IPR036890">
    <property type="entry name" value="HATPase_C_sf"/>
</dbReference>
<feature type="domain" description="PAS" evidence="2">
    <location>
        <begin position="21"/>
        <end position="76"/>
    </location>
</feature>
<evidence type="ECO:0000256" key="1">
    <source>
        <dbReference type="ARBA" id="ARBA00022801"/>
    </source>
</evidence>
<dbReference type="SUPFAM" id="SSF81606">
    <property type="entry name" value="PP2C-like"/>
    <property type="match status" value="1"/>
</dbReference>
<sequence>MRDITFDDRGELPEPGGEAEVLIDAQGRVVAWGPGAEELLGRPAREVLGRPADELLHDPADAAHVLRRWAEGVRQGPLVLRRRDAEPVDVQVWARLLTSADGAHQWLVQGAGAESYRTYAFGRALLQGLFTDIPFHIDLFDTRMRFVAQNLAQRRAGVFRETAYTGHTMREMAPPGLLDFDALEERQRRVLETGEALLDTEVVGHPVPGSPNDYVWSESILPLRDPSGTVIALAHVISDVTQRVRSRERLVLANEAGTRIGTTLDLWQTARELAEVSVPWFADACHVDLLDSVLSDREPADDARPRHPVLRRAARGGAVDDTDADAAPAVRVGELDTAATAPGSPFLDALAKGESVLLADELLRPGPGSAGARLPPGAGPGVHSWLLVPMLARGVALGTAVFMRSRSPRRFEPEDVLLAEQIVTRTAVCVDNASRYHRERTTARTLRRSLLPQRLPTPSAVRTATRYLPASEHTGLGGDWFDVIPLSGARVALVVGDVVGHGLQSAVAMGRLRGAVRTLADLDLSPVELLAHLDEQMNRFLDERGDEVSLVTGATCLYAVYDPVSRLCQLARAGHPPPAVVSVDGAVDFVDLPGGPPLGLGGVVFEEREIALADGDLLVLYTDGLLESRAQDFGTGLRRMLTTLSRTPASAAPQEVCDTLVRELLPPGHQDDVAVLVARMNGLAPDSHATWEIEAQERMVGRARELTACQLARWGLAEESFTTELIVSELVTNALRYGGAPITLRLIRDRSLICEVSDGSSTSPHVRRAQDTDEGGRGLYLITQLTQNWGTRYGERGKTIWAEQSLPG</sequence>
<name>A0ABV1XC90_9ACTN</name>
<proteinExistence type="predicted"/>
<dbReference type="InterPro" id="IPR035965">
    <property type="entry name" value="PAS-like_dom_sf"/>
</dbReference>
<dbReference type="InterPro" id="IPR003594">
    <property type="entry name" value="HATPase_dom"/>
</dbReference>
<dbReference type="InterPro" id="IPR000014">
    <property type="entry name" value="PAS"/>
</dbReference>
<dbReference type="InterPro" id="IPR013767">
    <property type="entry name" value="PAS_fold"/>
</dbReference>
<dbReference type="RefSeq" id="WP_350790519.1">
    <property type="nucleotide sequence ID" value="NZ_JBEPEK010000635.1"/>
</dbReference>
<dbReference type="Pfam" id="PF13581">
    <property type="entry name" value="HATPase_c_2"/>
    <property type="match status" value="1"/>
</dbReference>
<evidence type="ECO:0000259" key="2">
    <source>
        <dbReference type="PROSITE" id="PS50112"/>
    </source>
</evidence>
<reference evidence="3 4" key="1">
    <citation type="submission" date="2024-06" db="EMBL/GenBank/DDBJ databases">
        <title>The Natural Products Discovery Center: Release of the First 8490 Sequenced Strains for Exploring Actinobacteria Biosynthetic Diversity.</title>
        <authorList>
            <person name="Kalkreuter E."/>
            <person name="Kautsar S.A."/>
            <person name="Yang D."/>
            <person name="Bader C.D."/>
            <person name="Teijaro C.N."/>
            <person name="Fluegel L."/>
            <person name="Davis C.M."/>
            <person name="Simpson J.R."/>
            <person name="Lauterbach L."/>
            <person name="Steele A.D."/>
            <person name="Gui C."/>
            <person name="Meng S."/>
            <person name="Li G."/>
            <person name="Viehrig K."/>
            <person name="Ye F."/>
            <person name="Su P."/>
            <person name="Kiefer A.F."/>
            <person name="Nichols A."/>
            <person name="Cepeda A.J."/>
            <person name="Yan W."/>
            <person name="Fan B."/>
            <person name="Jiang Y."/>
            <person name="Adhikari A."/>
            <person name="Zheng C.-J."/>
            <person name="Schuster L."/>
            <person name="Cowan T.M."/>
            <person name="Smanski M.J."/>
            <person name="Chevrette M.G."/>
            <person name="De Carvalho L.P.S."/>
            <person name="Shen B."/>
        </authorList>
    </citation>
    <scope>NUCLEOTIDE SEQUENCE [LARGE SCALE GENOMIC DNA]</scope>
    <source>
        <strain evidence="3 4">NPDC000234</strain>
    </source>
</reference>
<keyword evidence="4" id="KW-1185">Reference proteome</keyword>
<dbReference type="CDD" id="cd16936">
    <property type="entry name" value="HATPase_RsbW-like"/>
    <property type="match status" value="1"/>
</dbReference>
<accession>A0ABV1XC90</accession>
<dbReference type="PANTHER" id="PTHR43156:SF2">
    <property type="entry name" value="STAGE II SPORULATION PROTEIN E"/>
    <property type="match status" value="1"/>
</dbReference>
<dbReference type="PROSITE" id="PS50112">
    <property type="entry name" value="PAS"/>
    <property type="match status" value="1"/>
</dbReference>
<dbReference type="SUPFAM" id="SSF55781">
    <property type="entry name" value="GAF domain-like"/>
    <property type="match status" value="1"/>
</dbReference>
<dbReference type="Gene3D" id="3.30.450.20">
    <property type="entry name" value="PAS domain"/>
    <property type="match status" value="2"/>
</dbReference>
<protein>
    <submittedName>
        <fullName evidence="3">SpoIIE family protein phosphatase</fullName>
    </submittedName>
</protein>
<dbReference type="PANTHER" id="PTHR43156">
    <property type="entry name" value="STAGE II SPORULATION PROTEIN E-RELATED"/>
    <property type="match status" value="1"/>
</dbReference>
<dbReference type="Gene3D" id="3.30.565.10">
    <property type="entry name" value="Histidine kinase-like ATPase, C-terminal domain"/>
    <property type="match status" value="1"/>
</dbReference>
<dbReference type="Pfam" id="PF00989">
    <property type="entry name" value="PAS"/>
    <property type="match status" value="1"/>
</dbReference>
<dbReference type="InterPro" id="IPR036457">
    <property type="entry name" value="PPM-type-like_dom_sf"/>
</dbReference>
<dbReference type="EMBL" id="JBEPEK010000635">
    <property type="protein sequence ID" value="MER7186665.1"/>
    <property type="molecule type" value="Genomic_DNA"/>
</dbReference>
<dbReference type="CDD" id="cd00130">
    <property type="entry name" value="PAS"/>
    <property type="match status" value="1"/>
</dbReference>
<comment type="caution">
    <text evidence="3">The sequence shown here is derived from an EMBL/GenBank/DDBJ whole genome shotgun (WGS) entry which is preliminary data.</text>
</comment>
<evidence type="ECO:0000313" key="4">
    <source>
        <dbReference type="Proteomes" id="UP001474181"/>
    </source>
</evidence>